<keyword evidence="2" id="KW-0560">Oxidoreductase</keyword>
<accession>A0A1Y5U2Z9</accession>
<feature type="domain" description="FAD-binding FR-type" evidence="1">
    <location>
        <begin position="1"/>
        <end position="101"/>
    </location>
</feature>
<dbReference type="Gene3D" id="2.40.30.10">
    <property type="entry name" value="Translation factors"/>
    <property type="match status" value="1"/>
</dbReference>
<dbReference type="InterPro" id="IPR050415">
    <property type="entry name" value="MRET"/>
</dbReference>
<gene>
    <name evidence="2" type="primary">benC</name>
    <name evidence="2" type="ORF">ROA7023_04002</name>
</gene>
<dbReference type="OrthoDB" id="9792185at2"/>
<evidence type="ECO:0000313" key="2">
    <source>
        <dbReference type="EMBL" id="SLN75621.1"/>
    </source>
</evidence>
<proteinExistence type="predicted"/>
<dbReference type="Proteomes" id="UP000193900">
    <property type="component" value="Unassembled WGS sequence"/>
</dbReference>
<organism evidence="2 3">
    <name type="scientific">Roseisalinus antarcticus</name>
    <dbReference type="NCBI Taxonomy" id="254357"/>
    <lineage>
        <taxon>Bacteria</taxon>
        <taxon>Pseudomonadati</taxon>
        <taxon>Pseudomonadota</taxon>
        <taxon>Alphaproteobacteria</taxon>
        <taxon>Rhodobacterales</taxon>
        <taxon>Roseobacteraceae</taxon>
        <taxon>Roseisalinus</taxon>
    </lineage>
</organism>
<keyword evidence="2" id="KW-0223">Dioxygenase</keyword>
<dbReference type="GO" id="GO:0051213">
    <property type="term" value="F:dioxygenase activity"/>
    <property type="evidence" value="ECO:0007669"/>
    <property type="project" value="UniProtKB-KW"/>
</dbReference>
<name>A0A1Y5U2Z9_9RHOB</name>
<keyword evidence="3" id="KW-1185">Reference proteome</keyword>
<evidence type="ECO:0000259" key="1">
    <source>
        <dbReference type="PROSITE" id="PS51384"/>
    </source>
</evidence>
<dbReference type="InterPro" id="IPR039261">
    <property type="entry name" value="FNR_nucleotide-bd"/>
</dbReference>
<dbReference type="InterPro" id="IPR001433">
    <property type="entry name" value="OxRdtase_FAD/NAD-bd"/>
</dbReference>
<dbReference type="PANTHER" id="PTHR47354:SF5">
    <property type="entry name" value="PROTEIN RFBI"/>
    <property type="match status" value="1"/>
</dbReference>
<dbReference type="PANTHER" id="PTHR47354">
    <property type="entry name" value="NADH OXIDOREDUCTASE HCR"/>
    <property type="match status" value="1"/>
</dbReference>
<sequence length="219" mass="24109">MTYTLTLAEIGLVTHDTHFLHFEPVEGLTWTPGQATELAFDLPGIRDEKRPFTFTSQPGEGMIEFVIKSYPDHEGVTARIKDLRPGDRAFADEPWGAISDQGQGTFIAGGAGMTPFIPILRKHARDGGMNDRLVFANKAERDIILREEWDAMDGLQTVYVTDAEDDGHLNGPLDGAVLDKAVSDFDGTFYVCGPPPMIEAVTKALSERGVTDERIVQEE</sequence>
<dbReference type="InterPro" id="IPR017938">
    <property type="entry name" value="Riboflavin_synthase-like_b-brl"/>
</dbReference>
<evidence type="ECO:0000313" key="3">
    <source>
        <dbReference type="Proteomes" id="UP000193900"/>
    </source>
</evidence>
<dbReference type="Pfam" id="PF00175">
    <property type="entry name" value="NAD_binding_1"/>
    <property type="match status" value="1"/>
</dbReference>
<dbReference type="RefSeq" id="WP_085880719.1">
    <property type="nucleotide sequence ID" value="NZ_FWFZ01000036.1"/>
</dbReference>
<dbReference type="Gene3D" id="3.40.50.80">
    <property type="entry name" value="Nucleotide-binding domain of ferredoxin-NADP reductase (FNR) module"/>
    <property type="match status" value="1"/>
</dbReference>
<dbReference type="SUPFAM" id="SSF52343">
    <property type="entry name" value="Ferredoxin reductase-like, C-terminal NADP-linked domain"/>
    <property type="match status" value="1"/>
</dbReference>
<dbReference type="SUPFAM" id="SSF63380">
    <property type="entry name" value="Riboflavin synthase domain-like"/>
    <property type="match status" value="1"/>
</dbReference>
<protein>
    <submittedName>
        <fullName evidence="2">Benzoate 1,2-dioxygenase electron transfer component</fullName>
    </submittedName>
</protein>
<dbReference type="AlphaFoldDB" id="A0A1Y5U2Z9"/>
<dbReference type="PROSITE" id="PS51384">
    <property type="entry name" value="FAD_FR"/>
    <property type="match status" value="1"/>
</dbReference>
<dbReference type="PRINTS" id="PR00406">
    <property type="entry name" value="CYTB5RDTASE"/>
</dbReference>
<dbReference type="EMBL" id="FWFZ01000036">
    <property type="protein sequence ID" value="SLN75621.1"/>
    <property type="molecule type" value="Genomic_DNA"/>
</dbReference>
<reference evidence="2 3" key="1">
    <citation type="submission" date="2017-03" db="EMBL/GenBank/DDBJ databases">
        <authorList>
            <person name="Afonso C.L."/>
            <person name="Miller P.J."/>
            <person name="Scott M.A."/>
            <person name="Spackman E."/>
            <person name="Goraichik I."/>
            <person name="Dimitrov K.M."/>
            <person name="Suarez D.L."/>
            <person name="Swayne D.E."/>
        </authorList>
    </citation>
    <scope>NUCLEOTIDE SEQUENCE [LARGE SCALE GENOMIC DNA]</scope>
    <source>
        <strain evidence="2 3">CECT 7023</strain>
    </source>
</reference>
<dbReference type="InterPro" id="IPR017927">
    <property type="entry name" value="FAD-bd_FR_type"/>
</dbReference>